<feature type="transmembrane region" description="Helical" evidence="11">
    <location>
        <begin position="12"/>
        <end position="31"/>
    </location>
</feature>
<evidence type="ECO:0000256" key="1">
    <source>
        <dbReference type="ARBA" id="ARBA00004141"/>
    </source>
</evidence>
<feature type="transmembrane region" description="Helical" evidence="11">
    <location>
        <begin position="325"/>
        <end position="345"/>
    </location>
</feature>
<evidence type="ECO:0000256" key="11">
    <source>
        <dbReference type="HAMAP-Rule" id="MF_01522"/>
    </source>
</evidence>
<feature type="transmembrane region" description="Helical" evidence="11">
    <location>
        <begin position="233"/>
        <end position="253"/>
    </location>
</feature>
<keyword evidence="5 11" id="KW-0812">Transmembrane</keyword>
<feature type="transmembrane region" description="Helical" evidence="11">
    <location>
        <begin position="92"/>
        <end position="114"/>
    </location>
</feature>
<dbReference type="InterPro" id="IPR023051">
    <property type="entry name" value="Kup"/>
</dbReference>
<dbReference type="PANTHER" id="PTHR30540">
    <property type="entry name" value="OSMOTIC STRESS POTASSIUM TRANSPORTER"/>
    <property type="match status" value="1"/>
</dbReference>
<sequence>MKEPKQLTLGSLLIALGIIFGDIGTSPLYVVKAFIGKASPSEALVLGGLSCIFWTLSLQTTVKYVLVTLQADNHGEGGIFALYALIRRRKKWLFVPAVIGGSTLLADSIITPSISVTSAVEGLEVIIPHFPVIPACLIILSLLFFFQRAGTAMVGRSFGPVMLLWFTMLATLGLGSLWQNPGILRAINPYYAYQLLVNYPGGFWLLGAIFLCTTGAEALYSDLGHCGRQNIQVSWIFVKTALLLNYFGQGAWALRQGQAPLTENPFYALMPDWFLWVGVTISTLAVVVASQALISGAYTLINEAVQLNFWPKVGVRYPTNFRGQVYLPSINRFLWMGCIGVVLYFRESSNMEAAYGLSIIITMLMTSLLLCFYLYYKQYSRWIIVGFILIYGLIEGAFLWANLSKFVHGGWITAVIALLLIMVMCGWYLARKIRRKYLEFTKIEPYIPLLLQLSEDHDIPKYATHLVYLTRADRKTDVESRVMYSILERQPKRADVYWFIHVDFQDRPYAAEYELYQLVEKKIIRIDFKLGFRETPHIDLMFRKVLEQLRASKEIDITTPYTSLSQNRIVGDFQFVVLESVINYDDQFSFIERQLLQFYYLLKYLGITEEQAYGLDGNLVTKEKVPLRLQTNLQVQLSRST</sequence>
<evidence type="ECO:0000256" key="9">
    <source>
        <dbReference type="ARBA" id="ARBA00023065"/>
    </source>
</evidence>
<feature type="transmembrane region" description="Helical" evidence="11">
    <location>
        <begin position="273"/>
        <end position="294"/>
    </location>
</feature>
<evidence type="ECO:0000259" key="13">
    <source>
        <dbReference type="Pfam" id="PF22776"/>
    </source>
</evidence>
<comment type="catalytic activity">
    <reaction evidence="11">
        <text>K(+)(in) + H(+)(in) = K(+)(out) + H(+)(out)</text>
        <dbReference type="Rhea" id="RHEA:28490"/>
        <dbReference type="ChEBI" id="CHEBI:15378"/>
        <dbReference type="ChEBI" id="CHEBI:29103"/>
    </reaction>
</comment>
<dbReference type="InterPro" id="IPR003855">
    <property type="entry name" value="K+_transporter"/>
</dbReference>
<dbReference type="Pfam" id="PF02705">
    <property type="entry name" value="K_trans"/>
    <property type="match status" value="1"/>
</dbReference>
<keyword evidence="9 11" id="KW-0406">Ion transport</keyword>
<organism evidence="14">
    <name type="scientific">Roseihalotalea indica</name>
    <dbReference type="NCBI Taxonomy" id="2867963"/>
    <lineage>
        <taxon>Bacteria</taxon>
        <taxon>Pseudomonadati</taxon>
        <taxon>Bacteroidota</taxon>
        <taxon>Cytophagia</taxon>
        <taxon>Cytophagales</taxon>
        <taxon>Catalimonadaceae</taxon>
        <taxon>Roseihalotalea</taxon>
    </lineage>
</organism>
<feature type="transmembrane region" description="Helical" evidence="11">
    <location>
        <begin position="190"/>
        <end position="212"/>
    </location>
</feature>
<dbReference type="HAMAP" id="MF_01522">
    <property type="entry name" value="Kup"/>
    <property type="match status" value="1"/>
</dbReference>
<feature type="transmembrane region" description="Helical" evidence="11">
    <location>
        <begin position="158"/>
        <end position="178"/>
    </location>
</feature>
<keyword evidence="8 11" id="KW-1133">Transmembrane helix</keyword>
<dbReference type="GO" id="GO:0015079">
    <property type="term" value="F:potassium ion transmembrane transporter activity"/>
    <property type="evidence" value="ECO:0007669"/>
    <property type="project" value="UniProtKB-UniRule"/>
</dbReference>
<feature type="transmembrane region" description="Helical" evidence="11">
    <location>
        <begin position="43"/>
        <end position="66"/>
    </location>
</feature>
<dbReference type="InterPro" id="IPR053951">
    <property type="entry name" value="K_trans_N"/>
</dbReference>
<evidence type="ECO:0000256" key="2">
    <source>
        <dbReference type="ARBA" id="ARBA00022448"/>
    </source>
</evidence>
<proteinExistence type="inferred from homology"/>
<dbReference type="GO" id="GO:0015293">
    <property type="term" value="F:symporter activity"/>
    <property type="evidence" value="ECO:0007669"/>
    <property type="project" value="UniProtKB-UniRule"/>
</dbReference>
<gene>
    <name evidence="11" type="primary">kup</name>
    <name evidence="14" type="ORF">K4G66_24655</name>
</gene>
<dbReference type="PANTHER" id="PTHR30540:SF83">
    <property type="entry name" value="K+ POTASSIUM TRANSPORTER"/>
    <property type="match status" value="1"/>
</dbReference>
<evidence type="ECO:0000256" key="10">
    <source>
        <dbReference type="ARBA" id="ARBA00023136"/>
    </source>
</evidence>
<name>A0AA49GJV4_9BACT</name>
<feature type="transmembrane region" description="Helical" evidence="11">
    <location>
        <begin position="409"/>
        <end position="430"/>
    </location>
</feature>
<comment type="function">
    <text evidence="11">Transport of potassium into the cell. Likely operates as a K(+):H(+) symporter.</text>
</comment>
<feature type="transmembrane region" description="Helical" evidence="11">
    <location>
        <begin position="357"/>
        <end position="376"/>
    </location>
</feature>
<evidence type="ECO:0000256" key="8">
    <source>
        <dbReference type="ARBA" id="ARBA00022989"/>
    </source>
</evidence>
<evidence type="ECO:0000259" key="12">
    <source>
        <dbReference type="Pfam" id="PF02705"/>
    </source>
</evidence>
<evidence type="ECO:0000256" key="7">
    <source>
        <dbReference type="ARBA" id="ARBA00022958"/>
    </source>
</evidence>
<keyword evidence="3 11" id="KW-1003">Cell membrane</keyword>
<evidence type="ECO:0000256" key="6">
    <source>
        <dbReference type="ARBA" id="ARBA00022847"/>
    </source>
</evidence>
<comment type="similarity">
    <text evidence="11">Belongs to the HAK/KUP transporter (TC 2.A.72) family.</text>
</comment>
<comment type="subcellular location">
    <subcellularLocation>
        <location evidence="11">Cell membrane</location>
        <topology evidence="11">Multi-pass membrane protein</topology>
    </subcellularLocation>
    <subcellularLocation>
        <location evidence="1">Membrane</location>
        <topology evidence="1">Multi-pass membrane protein</topology>
    </subcellularLocation>
</comment>
<keyword evidence="4 11" id="KW-0633">Potassium transport</keyword>
<keyword evidence="7 11" id="KW-0630">Potassium</keyword>
<dbReference type="Pfam" id="PF22776">
    <property type="entry name" value="K_trans_C"/>
    <property type="match status" value="1"/>
</dbReference>
<feature type="transmembrane region" description="Helical" evidence="11">
    <location>
        <begin position="126"/>
        <end position="146"/>
    </location>
</feature>
<reference evidence="14" key="1">
    <citation type="journal article" date="2023" name="Comput. Struct. Biotechnol. J.">
        <title>Discovery of a novel marine Bacteroidetes with a rich repertoire of carbohydrate-active enzymes.</title>
        <authorList>
            <person name="Chen B."/>
            <person name="Liu G."/>
            <person name="Chen Q."/>
            <person name="Wang H."/>
            <person name="Liu L."/>
            <person name="Tang K."/>
        </authorList>
    </citation>
    <scope>NUCLEOTIDE SEQUENCE</scope>
    <source>
        <strain evidence="14">TK19036</strain>
    </source>
</reference>
<protein>
    <recommendedName>
        <fullName evidence="11">Probable potassium transport system protein Kup</fullName>
    </recommendedName>
</protein>
<dbReference type="EMBL" id="CP120682">
    <property type="protein sequence ID" value="WKN35567.1"/>
    <property type="molecule type" value="Genomic_DNA"/>
</dbReference>
<accession>A0AA49GJV4</accession>
<keyword evidence="2 11" id="KW-0813">Transport</keyword>
<keyword evidence="6 11" id="KW-0769">Symport</keyword>
<evidence type="ECO:0000256" key="4">
    <source>
        <dbReference type="ARBA" id="ARBA00022538"/>
    </source>
</evidence>
<dbReference type="AlphaFoldDB" id="A0AA49GJV4"/>
<feature type="transmembrane region" description="Helical" evidence="11">
    <location>
        <begin position="383"/>
        <end position="403"/>
    </location>
</feature>
<reference evidence="14" key="2">
    <citation type="journal article" date="2024" name="Antonie Van Leeuwenhoek">
        <title>Roseihalotalea indica gen. nov., sp. nov., a halophilic Bacteroidetes from mesopelagic Southwest Indian Ocean with higher carbohydrate metabolic potential.</title>
        <authorList>
            <person name="Chen B."/>
            <person name="Zhang M."/>
            <person name="Lin D."/>
            <person name="Ye J."/>
            <person name="Tang K."/>
        </authorList>
    </citation>
    <scope>NUCLEOTIDE SEQUENCE</scope>
    <source>
        <strain evidence="14">TK19036</strain>
    </source>
</reference>
<feature type="domain" description="K+ potassium transporter C-terminal" evidence="13">
    <location>
        <begin position="464"/>
        <end position="620"/>
    </location>
</feature>
<dbReference type="GO" id="GO:0005886">
    <property type="term" value="C:plasma membrane"/>
    <property type="evidence" value="ECO:0007669"/>
    <property type="project" value="UniProtKB-SubCell"/>
</dbReference>
<evidence type="ECO:0000256" key="5">
    <source>
        <dbReference type="ARBA" id="ARBA00022692"/>
    </source>
</evidence>
<evidence type="ECO:0000313" key="14">
    <source>
        <dbReference type="EMBL" id="WKN35567.1"/>
    </source>
</evidence>
<keyword evidence="10 11" id="KW-0472">Membrane</keyword>
<feature type="domain" description="K+ potassium transporter integral membrane" evidence="12">
    <location>
        <begin position="13"/>
        <end position="440"/>
    </location>
</feature>
<evidence type="ECO:0000256" key="3">
    <source>
        <dbReference type="ARBA" id="ARBA00022475"/>
    </source>
</evidence>
<dbReference type="InterPro" id="IPR053952">
    <property type="entry name" value="K_trans_C"/>
</dbReference>